<keyword evidence="1" id="KW-1133">Transmembrane helix</keyword>
<dbReference type="EMBL" id="VOLR01000001">
    <property type="protein sequence ID" value="TWX62796.1"/>
    <property type="molecule type" value="Genomic_DNA"/>
</dbReference>
<dbReference type="OrthoDB" id="6227020at2"/>
<evidence type="ECO:0000313" key="5">
    <source>
        <dbReference type="Proteomes" id="UP000321917"/>
    </source>
</evidence>
<gene>
    <name evidence="2" type="ORF">ESZ26_00315</name>
    <name evidence="3" type="ORF">ESZ27_09555</name>
</gene>
<proteinExistence type="predicted"/>
<name>A0A5C6QEE9_9GAMM</name>
<keyword evidence="4" id="KW-1185">Reference proteome</keyword>
<feature type="transmembrane region" description="Helical" evidence="1">
    <location>
        <begin position="45"/>
        <end position="68"/>
    </location>
</feature>
<evidence type="ECO:0000313" key="2">
    <source>
        <dbReference type="EMBL" id="TWX62796.1"/>
    </source>
</evidence>
<feature type="transmembrane region" description="Helical" evidence="1">
    <location>
        <begin position="103"/>
        <end position="122"/>
    </location>
</feature>
<feature type="transmembrane region" description="Helical" evidence="1">
    <location>
        <begin position="12"/>
        <end position="33"/>
    </location>
</feature>
<evidence type="ECO:0000313" key="3">
    <source>
        <dbReference type="EMBL" id="TWX67110.1"/>
    </source>
</evidence>
<keyword evidence="1" id="KW-0472">Membrane</keyword>
<comment type="caution">
    <text evidence="3">The sequence shown here is derived from an EMBL/GenBank/DDBJ whole genome shotgun (WGS) entry which is preliminary data.</text>
</comment>
<dbReference type="RefSeq" id="WP_146795937.1">
    <property type="nucleotide sequence ID" value="NZ_VOLP01000001.1"/>
</dbReference>
<evidence type="ECO:0000313" key="4">
    <source>
        <dbReference type="Proteomes" id="UP000321525"/>
    </source>
</evidence>
<reference evidence="3 5" key="1">
    <citation type="submission" date="2019-07" db="EMBL/GenBank/DDBJ databases">
        <title>Genomes of sea-ice associated Colwellia species.</title>
        <authorList>
            <person name="Bowman J.P."/>
        </authorList>
    </citation>
    <scope>NUCLEOTIDE SEQUENCE [LARGE SCALE GENOMIC DNA]</scope>
    <source>
        <strain evidence="2 4">ACAM 607</strain>
        <strain evidence="3 5">IC036</strain>
    </source>
</reference>
<dbReference type="EMBL" id="VOLQ01000015">
    <property type="protein sequence ID" value="TWX67110.1"/>
    <property type="molecule type" value="Genomic_DNA"/>
</dbReference>
<dbReference type="AlphaFoldDB" id="A0A5C6QEE9"/>
<keyword evidence="1" id="KW-0812">Transmembrane</keyword>
<sequence length="132" mass="14843">MVSINKKLWSFNFGCLIAGTFFWLVSFGVSAPISEVFHSYPHFILNYHAGVVTAFTAFLLTGAIIFIMRSFFNVCASEHTFWLMLPSLGFIILAILFSQSILITMLYAAFPALIVMLSSAIMRRIPKYKTLA</sequence>
<accession>A0A5C6QEE9</accession>
<evidence type="ECO:0000256" key="1">
    <source>
        <dbReference type="SAM" id="Phobius"/>
    </source>
</evidence>
<feature type="transmembrane region" description="Helical" evidence="1">
    <location>
        <begin position="80"/>
        <end position="97"/>
    </location>
</feature>
<protein>
    <submittedName>
        <fullName evidence="3">Uncharacterized protein</fullName>
    </submittedName>
</protein>
<dbReference type="Proteomes" id="UP000321917">
    <property type="component" value="Unassembled WGS sequence"/>
</dbReference>
<organism evidence="3 5">
    <name type="scientific">Colwellia hornerae</name>
    <dbReference type="NCBI Taxonomy" id="89402"/>
    <lineage>
        <taxon>Bacteria</taxon>
        <taxon>Pseudomonadati</taxon>
        <taxon>Pseudomonadota</taxon>
        <taxon>Gammaproteobacteria</taxon>
        <taxon>Alteromonadales</taxon>
        <taxon>Colwelliaceae</taxon>
        <taxon>Colwellia</taxon>
    </lineage>
</organism>
<dbReference type="Proteomes" id="UP000321525">
    <property type="component" value="Unassembled WGS sequence"/>
</dbReference>